<evidence type="ECO:0000256" key="5">
    <source>
        <dbReference type="ARBA" id="ARBA00023136"/>
    </source>
</evidence>
<keyword evidence="8" id="KW-1185">Reference proteome</keyword>
<comment type="similarity">
    <text evidence="2">Belongs to the CbiQ family.</text>
</comment>
<dbReference type="GO" id="GO:0005886">
    <property type="term" value="C:plasma membrane"/>
    <property type="evidence" value="ECO:0007669"/>
    <property type="project" value="TreeGrafter"/>
</dbReference>
<name>A0A9J7AQC5_9PROT</name>
<dbReference type="AlphaFoldDB" id="A0A9J7AQC5"/>
<gene>
    <name evidence="7" type="ORF">NUH88_14215</name>
</gene>
<organism evidence="7 8">
    <name type="scientific">Nisaea acidiphila</name>
    <dbReference type="NCBI Taxonomy" id="1862145"/>
    <lineage>
        <taxon>Bacteria</taxon>
        <taxon>Pseudomonadati</taxon>
        <taxon>Pseudomonadota</taxon>
        <taxon>Alphaproteobacteria</taxon>
        <taxon>Rhodospirillales</taxon>
        <taxon>Thalassobaculaceae</taxon>
        <taxon>Nisaea</taxon>
    </lineage>
</organism>
<evidence type="ECO:0000313" key="7">
    <source>
        <dbReference type="EMBL" id="UUX48564.1"/>
    </source>
</evidence>
<feature type="transmembrane region" description="Helical" evidence="6">
    <location>
        <begin position="18"/>
        <end position="35"/>
    </location>
</feature>
<accession>A0A9J7AQC5</accession>
<evidence type="ECO:0000256" key="2">
    <source>
        <dbReference type="ARBA" id="ARBA00008564"/>
    </source>
</evidence>
<evidence type="ECO:0000256" key="3">
    <source>
        <dbReference type="ARBA" id="ARBA00022692"/>
    </source>
</evidence>
<dbReference type="Pfam" id="PF02361">
    <property type="entry name" value="CbiQ"/>
    <property type="match status" value="1"/>
</dbReference>
<dbReference type="PANTHER" id="PTHR33514">
    <property type="entry name" value="PROTEIN ABCI12, CHLOROPLASTIC"/>
    <property type="match status" value="1"/>
</dbReference>
<dbReference type="CDD" id="cd16914">
    <property type="entry name" value="EcfT"/>
    <property type="match status" value="1"/>
</dbReference>
<keyword evidence="5 6" id="KW-0472">Membrane</keyword>
<reference evidence="7" key="1">
    <citation type="submission" date="2022-08" db="EMBL/GenBank/DDBJ databases">
        <title>Nisaea acidiphila sp. nov., isolated from a marine algal debris and emended description of the genus Nisaea Urios et al. 2008.</title>
        <authorList>
            <person name="Kwon K."/>
        </authorList>
    </citation>
    <scope>NUCLEOTIDE SEQUENCE</scope>
    <source>
        <strain evidence="7">MEBiC11861</strain>
    </source>
</reference>
<sequence>MNLTLYQPGNSPLHRMPAGAKLATLFAIGIAVLLTDDPSHLAIGLALVLTGFPAARLPLKPVLRQAVPLFAVLALFFAAHAVFTSVETGTLLALRFATIVAAGLLLTLTTTVSGMMAVLEKGLGPLAVFGFNPAKISLVFALTIRFIPVLADTWMSVRAAQQARGLGGNPLALLIPVTIQTLRRADRIAEAIEARGIDL</sequence>
<dbReference type="RefSeq" id="WP_257767071.1">
    <property type="nucleotide sequence ID" value="NZ_CP102480.1"/>
</dbReference>
<protein>
    <submittedName>
        <fullName evidence="7">Energy-coupling factor transporter transmembrane protein EcfT</fullName>
    </submittedName>
</protein>
<evidence type="ECO:0000256" key="6">
    <source>
        <dbReference type="SAM" id="Phobius"/>
    </source>
</evidence>
<dbReference type="InterPro" id="IPR003339">
    <property type="entry name" value="ABC/ECF_trnsptr_transmembrane"/>
</dbReference>
<comment type="subcellular location">
    <subcellularLocation>
        <location evidence="1">Membrane</location>
        <topology evidence="1">Multi-pass membrane protein</topology>
    </subcellularLocation>
</comment>
<evidence type="ECO:0000256" key="4">
    <source>
        <dbReference type="ARBA" id="ARBA00022989"/>
    </source>
</evidence>
<feature type="transmembrane region" description="Helical" evidence="6">
    <location>
        <begin position="66"/>
        <end position="86"/>
    </location>
</feature>
<feature type="transmembrane region" description="Helical" evidence="6">
    <location>
        <begin position="92"/>
        <end position="119"/>
    </location>
</feature>
<dbReference type="Proteomes" id="UP001060336">
    <property type="component" value="Chromosome"/>
</dbReference>
<dbReference type="KEGG" id="naci:NUH88_14215"/>
<dbReference type="EMBL" id="CP102480">
    <property type="protein sequence ID" value="UUX48564.1"/>
    <property type="molecule type" value="Genomic_DNA"/>
</dbReference>
<feature type="transmembrane region" description="Helical" evidence="6">
    <location>
        <begin position="126"/>
        <end position="147"/>
    </location>
</feature>
<evidence type="ECO:0000256" key="1">
    <source>
        <dbReference type="ARBA" id="ARBA00004141"/>
    </source>
</evidence>
<keyword evidence="3 6" id="KW-0812">Transmembrane</keyword>
<keyword evidence="4 6" id="KW-1133">Transmembrane helix</keyword>
<evidence type="ECO:0000313" key="8">
    <source>
        <dbReference type="Proteomes" id="UP001060336"/>
    </source>
</evidence>
<proteinExistence type="inferred from homology"/>
<dbReference type="PANTHER" id="PTHR33514:SF13">
    <property type="entry name" value="PROTEIN ABCI12, CHLOROPLASTIC"/>
    <property type="match status" value="1"/>
</dbReference>
<feature type="transmembrane region" description="Helical" evidence="6">
    <location>
        <begin position="41"/>
        <end position="59"/>
    </location>
</feature>